<name>A0A0K9PSF5_ZOSMR</name>
<dbReference type="AlphaFoldDB" id="A0A0K9PSF5"/>
<keyword evidence="2" id="KW-1185">Reference proteome</keyword>
<proteinExistence type="predicted"/>
<dbReference type="SUPFAM" id="SSF141562">
    <property type="entry name" value="At5g01610-like"/>
    <property type="match status" value="1"/>
</dbReference>
<reference evidence="2" key="1">
    <citation type="journal article" date="2016" name="Nature">
        <title>The genome of the seagrass Zostera marina reveals angiosperm adaptation to the sea.</title>
        <authorList>
            <person name="Olsen J.L."/>
            <person name="Rouze P."/>
            <person name="Verhelst B."/>
            <person name="Lin Y.-C."/>
            <person name="Bayer T."/>
            <person name="Collen J."/>
            <person name="Dattolo E."/>
            <person name="De Paoli E."/>
            <person name="Dittami S."/>
            <person name="Maumus F."/>
            <person name="Michel G."/>
            <person name="Kersting A."/>
            <person name="Lauritano C."/>
            <person name="Lohaus R."/>
            <person name="Toepel M."/>
            <person name="Tonon T."/>
            <person name="Vanneste K."/>
            <person name="Amirebrahimi M."/>
            <person name="Brakel J."/>
            <person name="Bostroem C."/>
            <person name="Chovatia M."/>
            <person name="Grimwood J."/>
            <person name="Jenkins J.W."/>
            <person name="Jueterbock A."/>
            <person name="Mraz A."/>
            <person name="Stam W.T."/>
            <person name="Tice H."/>
            <person name="Bornberg-Bauer E."/>
            <person name="Green P.J."/>
            <person name="Pearson G.A."/>
            <person name="Procaccini G."/>
            <person name="Duarte C.M."/>
            <person name="Schmutz J."/>
            <person name="Reusch T.B.H."/>
            <person name="Van de Peer Y."/>
        </authorList>
    </citation>
    <scope>NUCLEOTIDE SEQUENCE [LARGE SCALE GENOMIC DNA]</scope>
    <source>
        <strain evidence="2">cv. Finnish</strain>
    </source>
</reference>
<dbReference type="EMBL" id="LFYR01000650">
    <property type="protein sequence ID" value="KMZ71889.1"/>
    <property type="molecule type" value="Genomic_DNA"/>
</dbReference>
<gene>
    <name evidence="1" type="ORF">ZOSMA_172G00160</name>
</gene>
<evidence type="ECO:0000313" key="1">
    <source>
        <dbReference type="EMBL" id="KMZ71889.1"/>
    </source>
</evidence>
<dbReference type="InterPro" id="IPR036758">
    <property type="entry name" value="At5g01610-like"/>
</dbReference>
<sequence length="132" mass="14956">MEQNGWSTKLKIQKPLPELLEEYDLPAGIFPKDATNYEFNNETKKLTVFIPHPCEVCYRDSSILRFATTVTASMEKGKLTEIQGMKTKIIVWIKVTNISADAHKIHITAGLNKARSREAYALVKNAVTVEKF</sequence>
<dbReference type="Pfam" id="PF04398">
    <property type="entry name" value="DUF538"/>
    <property type="match status" value="1"/>
</dbReference>
<comment type="caution">
    <text evidence="1">The sequence shown here is derived from an EMBL/GenBank/DDBJ whole genome shotgun (WGS) entry which is preliminary data.</text>
</comment>
<dbReference type="OMA" id="ITSPCEV"/>
<evidence type="ECO:0000313" key="2">
    <source>
        <dbReference type="Proteomes" id="UP000036987"/>
    </source>
</evidence>
<evidence type="ECO:0008006" key="3">
    <source>
        <dbReference type="Google" id="ProtNLM"/>
    </source>
</evidence>
<dbReference type="Proteomes" id="UP000036987">
    <property type="component" value="Unassembled WGS sequence"/>
</dbReference>
<dbReference type="OrthoDB" id="2011849at2759"/>
<dbReference type="PANTHER" id="PTHR31676">
    <property type="entry name" value="T31J12.3 PROTEIN-RELATED"/>
    <property type="match status" value="1"/>
</dbReference>
<organism evidence="1 2">
    <name type="scientific">Zostera marina</name>
    <name type="common">Eelgrass</name>
    <dbReference type="NCBI Taxonomy" id="29655"/>
    <lineage>
        <taxon>Eukaryota</taxon>
        <taxon>Viridiplantae</taxon>
        <taxon>Streptophyta</taxon>
        <taxon>Embryophyta</taxon>
        <taxon>Tracheophyta</taxon>
        <taxon>Spermatophyta</taxon>
        <taxon>Magnoliopsida</taxon>
        <taxon>Liliopsida</taxon>
        <taxon>Zosteraceae</taxon>
        <taxon>Zostera</taxon>
    </lineage>
</organism>
<accession>A0A0K9PSF5</accession>
<protein>
    <recommendedName>
        <fullName evidence="3">DUF538 family protein</fullName>
    </recommendedName>
</protein>
<dbReference type="PANTHER" id="PTHR31676:SF109">
    <property type="entry name" value="OS05G0346400 PROTEIN"/>
    <property type="match status" value="1"/>
</dbReference>
<dbReference type="InterPro" id="IPR007493">
    <property type="entry name" value="DUF538"/>
</dbReference>
<dbReference type="Gene3D" id="2.30.240.10">
    <property type="entry name" value="At5g01610-like"/>
    <property type="match status" value="1"/>
</dbReference>